<name>A0ACB6RNB8_9PLEO</name>
<reference evidence="1" key="1">
    <citation type="journal article" date="2020" name="Stud. Mycol.">
        <title>101 Dothideomycetes genomes: a test case for predicting lifestyles and emergence of pathogens.</title>
        <authorList>
            <person name="Haridas S."/>
            <person name="Albert R."/>
            <person name="Binder M."/>
            <person name="Bloem J."/>
            <person name="Labutti K."/>
            <person name="Salamov A."/>
            <person name="Andreopoulos B."/>
            <person name="Baker S."/>
            <person name="Barry K."/>
            <person name="Bills G."/>
            <person name="Bluhm B."/>
            <person name="Cannon C."/>
            <person name="Castanera R."/>
            <person name="Culley D."/>
            <person name="Daum C."/>
            <person name="Ezra D."/>
            <person name="Gonzalez J."/>
            <person name="Henrissat B."/>
            <person name="Kuo A."/>
            <person name="Liang C."/>
            <person name="Lipzen A."/>
            <person name="Lutzoni F."/>
            <person name="Magnuson J."/>
            <person name="Mondo S."/>
            <person name="Nolan M."/>
            <person name="Ohm R."/>
            <person name="Pangilinan J."/>
            <person name="Park H.-J."/>
            <person name="Ramirez L."/>
            <person name="Alfaro M."/>
            <person name="Sun H."/>
            <person name="Tritt A."/>
            <person name="Yoshinaga Y."/>
            <person name="Zwiers L.-H."/>
            <person name="Turgeon B."/>
            <person name="Goodwin S."/>
            <person name="Spatafora J."/>
            <person name="Crous P."/>
            <person name="Grigoriev I."/>
        </authorList>
    </citation>
    <scope>NUCLEOTIDE SEQUENCE</scope>
    <source>
        <strain evidence="1">CBS 525.71</strain>
    </source>
</reference>
<evidence type="ECO:0000313" key="2">
    <source>
        <dbReference type="Proteomes" id="UP000799754"/>
    </source>
</evidence>
<protein>
    <submittedName>
        <fullName evidence="1">Uncharacterized protein</fullName>
    </submittedName>
</protein>
<gene>
    <name evidence="1" type="ORF">BU25DRAFT_208071</name>
</gene>
<keyword evidence="2" id="KW-1185">Reference proteome</keyword>
<organism evidence="1 2">
    <name type="scientific">Macroventuria anomochaeta</name>
    <dbReference type="NCBI Taxonomy" id="301207"/>
    <lineage>
        <taxon>Eukaryota</taxon>
        <taxon>Fungi</taxon>
        <taxon>Dikarya</taxon>
        <taxon>Ascomycota</taxon>
        <taxon>Pezizomycotina</taxon>
        <taxon>Dothideomycetes</taxon>
        <taxon>Pleosporomycetidae</taxon>
        <taxon>Pleosporales</taxon>
        <taxon>Pleosporineae</taxon>
        <taxon>Didymellaceae</taxon>
        <taxon>Macroventuria</taxon>
    </lineage>
</organism>
<dbReference type="EMBL" id="MU006743">
    <property type="protein sequence ID" value="KAF2622649.1"/>
    <property type="molecule type" value="Genomic_DNA"/>
</dbReference>
<proteinExistence type="predicted"/>
<comment type="caution">
    <text evidence="1">The sequence shown here is derived from an EMBL/GenBank/DDBJ whole genome shotgun (WGS) entry which is preliminary data.</text>
</comment>
<sequence>MPTNPWSPSSQYSSTVLNDPSAIPLHAAPAAAPHASATTLPRPRQSSAQLQQGLQAQQGPFTAAQRSAQARGKPFITPATTSGSSRSRHNDPESYAQRERRNEAAAILDSQEMLIWYAASRNESVSQTRRYYLNVVLGVEESPRDWKEEWEVRPMETGGPGSPKGKPPKGKGKEREKERERGAKKRFSAGGPHVTYGGGE</sequence>
<dbReference type="Proteomes" id="UP000799754">
    <property type="component" value="Unassembled WGS sequence"/>
</dbReference>
<evidence type="ECO:0000313" key="1">
    <source>
        <dbReference type="EMBL" id="KAF2622649.1"/>
    </source>
</evidence>
<accession>A0ACB6RNB8</accession>